<dbReference type="RefSeq" id="WP_230097113.1">
    <property type="nucleotide sequence ID" value="NZ_CAKKNS010000006.1"/>
</dbReference>
<dbReference type="EMBL" id="CAKKNS010000006">
    <property type="protein sequence ID" value="CAH0417079.1"/>
    <property type="molecule type" value="Genomic_DNA"/>
</dbReference>
<organism evidence="1 2">
    <name type="scientific">Periweissella fabaria</name>
    <dbReference type="NCBI Taxonomy" id="546157"/>
    <lineage>
        <taxon>Bacteria</taxon>
        <taxon>Bacillati</taxon>
        <taxon>Bacillota</taxon>
        <taxon>Bacilli</taxon>
        <taxon>Lactobacillales</taxon>
        <taxon>Lactobacillaceae</taxon>
        <taxon>Periweissella</taxon>
    </lineage>
</organism>
<name>A0ABM8Z6N7_9LACO</name>
<keyword evidence="1" id="KW-0503">Monooxygenase</keyword>
<proteinExistence type="predicted"/>
<protein>
    <submittedName>
        <fullName evidence="1">Heme-degrading monooxygenase HmoB</fullName>
        <ecNumber evidence="1">1.14.14.18</ecNumber>
    </submittedName>
</protein>
<keyword evidence="1" id="KW-0560">Oxidoreductase</keyword>
<comment type="caution">
    <text evidence="1">The sequence shown here is derived from an EMBL/GenBank/DDBJ whole genome shotgun (WGS) entry which is preliminary data.</text>
</comment>
<dbReference type="Gene3D" id="3.30.70.100">
    <property type="match status" value="1"/>
</dbReference>
<dbReference type="SUPFAM" id="SSF54909">
    <property type="entry name" value="Dimeric alpha+beta barrel"/>
    <property type="match status" value="1"/>
</dbReference>
<evidence type="ECO:0000313" key="2">
    <source>
        <dbReference type="Proteomes" id="UP000789707"/>
    </source>
</evidence>
<gene>
    <name evidence="1" type="primary">hmoB</name>
    <name evidence="1" type="ORF">WFA24289_01396</name>
</gene>
<keyword evidence="2" id="KW-1185">Reference proteome</keyword>
<dbReference type="InterPro" id="IPR011008">
    <property type="entry name" value="Dimeric_a/b-barrel"/>
</dbReference>
<reference evidence="1 2" key="1">
    <citation type="submission" date="2021-11" db="EMBL/GenBank/DDBJ databases">
        <authorList>
            <person name="Depoorter E."/>
        </authorList>
    </citation>
    <scope>NUCLEOTIDE SEQUENCE [LARGE SCALE GENOMIC DNA]</scope>
    <source>
        <strain evidence="1 2">LMG 24289</strain>
    </source>
</reference>
<evidence type="ECO:0000313" key="1">
    <source>
        <dbReference type="EMBL" id="CAH0417079.1"/>
    </source>
</evidence>
<dbReference type="Proteomes" id="UP000789707">
    <property type="component" value="Unassembled WGS sequence"/>
</dbReference>
<dbReference type="GO" id="GO:0004392">
    <property type="term" value="F:heme oxygenase (decyclizing) activity"/>
    <property type="evidence" value="ECO:0007669"/>
    <property type="project" value="UniProtKB-EC"/>
</dbReference>
<sequence>MLKQVYVTYGSKDILNSIKHDFPTHTFVTLAPSGVDASNLQLLDITGTDNIFKSGVGYDVKNSCGTIDWHGFFNYNYITVYPEYLNLFERRINSWFSAPRAAGLKAIYLLKRSHSDNNNYVVLTVWDNPKNYQRWKAADNYFFAPYANITTHNFHESNYEFRNITK</sequence>
<dbReference type="EC" id="1.14.14.18" evidence="1"/>
<accession>A0ABM8Z6N7</accession>